<reference evidence="1" key="2">
    <citation type="submission" date="2019-01" db="EMBL/GenBank/DDBJ databases">
        <authorList>
            <consortium name="NCBI Pathogen Detection Project"/>
        </authorList>
    </citation>
    <scope>NUCLEOTIDE SEQUENCE</scope>
    <source>
        <strain evidence="1">ILBSalm5409903</strain>
    </source>
</reference>
<name>A0A725PLJ3_SALEN</name>
<organism evidence="1">
    <name type="scientific">Salmonella enteritidis</name>
    <dbReference type="NCBI Taxonomy" id="149539"/>
    <lineage>
        <taxon>Bacteria</taxon>
        <taxon>Pseudomonadati</taxon>
        <taxon>Pseudomonadota</taxon>
        <taxon>Gammaproteobacteria</taxon>
        <taxon>Enterobacterales</taxon>
        <taxon>Enterobacteriaceae</taxon>
        <taxon>Salmonella</taxon>
    </lineage>
</organism>
<protein>
    <submittedName>
        <fullName evidence="1">Uncharacterized protein</fullName>
    </submittedName>
</protein>
<dbReference type="AlphaFoldDB" id="A0A725PLJ3"/>
<comment type="caution">
    <text evidence="1">The sequence shown here is derived from an EMBL/GenBank/DDBJ whole genome shotgun (WGS) entry which is preliminary data.</text>
</comment>
<accession>A0A725PLJ3</accession>
<reference evidence="1" key="1">
    <citation type="journal article" date="2018" name="Genome Biol.">
        <title>SKESA: strategic k-mer extension for scrupulous assemblies.</title>
        <authorList>
            <person name="Souvorov A."/>
            <person name="Agarwala R."/>
            <person name="Lipman D.J."/>
        </authorList>
    </citation>
    <scope>NUCLEOTIDE SEQUENCE</scope>
    <source>
        <strain evidence="1">ILBSalm5409903</strain>
    </source>
</reference>
<dbReference type="EMBL" id="DAAQUS010000021">
    <property type="protein sequence ID" value="HAE0951464.1"/>
    <property type="molecule type" value="Genomic_DNA"/>
</dbReference>
<gene>
    <name evidence="1" type="ORF">G2730_22445</name>
</gene>
<sequence length="70" mass="8165">MLREPFSRTYSIRKTGRENDTIRRLSPARQRCEALLAIFGTGFLYPCIDMPDNLIDLPEFTYTVQTVHND</sequence>
<proteinExistence type="predicted"/>
<evidence type="ECO:0000313" key="1">
    <source>
        <dbReference type="EMBL" id="HAE0951464.1"/>
    </source>
</evidence>